<reference evidence="8" key="1">
    <citation type="submission" date="2022-11" db="EMBL/GenBank/DDBJ databases">
        <title>Marilongibacter aestuarii gen. nov., sp. nov., isolated from tidal flat sediment.</title>
        <authorList>
            <person name="Jiayan W."/>
        </authorList>
    </citation>
    <scope>NUCLEOTIDE SEQUENCE</scope>
    <source>
        <strain evidence="8">Z1-6</strain>
    </source>
</reference>
<feature type="site" description="Important for catalytic activity, responsible for pKa modulation of the active site Glu and correct orientation of both the proton donor and substrate" evidence="5">
    <location>
        <position position="147"/>
    </location>
</feature>
<dbReference type="EMBL" id="JAPOHD010000029">
    <property type="protein sequence ID" value="MCY1721791.1"/>
    <property type="molecule type" value="Genomic_DNA"/>
</dbReference>
<name>A0A9X3F755_9BACT</name>
<comment type="caution">
    <text evidence="8">The sequence shown here is derived from an EMBL/GenBank/DDBJ whole genome shotgun (WGS) entry which is preliminary data.</text>
</comment>
<dbReference type="CDD" id="cd08999">
    <property type="entry name" value="GH43_ABN-like"/>
    <property type="match status" value="1"/>
</dbReference>
<comment type="similarity">
    <text evidence="1 6">Belongs to the glycosyl hydrolase 43 family.</text>
</comment>
<evidence type="ECO:0000313" key="9">
    <source>
        <dbReference type="Proteomes" id="UP001145087"/>
    </source>
</evidence>
<dbReference type="InterPro" id="IPR006710">
    <property type="entry name" value="Glyco_hydro_43"/>
</dbReference>
<dbReference type="InterPro" id="IPR041542">
    <property type="entry name" value="GH43_C2"/>
</dbReference>
<feature type="active site" description="Proton acceptor" evidence="4">
    <location>
        <position position="40"/>
    </location>
</feature>
<dbReference type="Gene3D" id="2.115.10.20">
    <property type="entry name" value="Glycosyl hydrolase domain, family 43"/>
    <property type="match status" value="1"/>
</dbReference>
<evidence type="ECO:0000256" key="6">
    <source>
        <dbReference type="RuleBase" id="RU361187"/>
    </source>
</evidence>
<evidence type="ECO:0000256" key="5">
    <source>
        <dbReference type="PIRSR" id="PIRSR606710-2"/>
    </source>
</evidence>
<evidence type="ECO:0000259" key="7">
    <source>
        <dbReference type="Pfam" id="PF17851"/>
    </source>
</evidence>
<protein>
    <submittedName>
        <fullName evidence="8">Family 43 glycosylhydrolase</fullName>
    </submittedName>
</protein>
<feature type="domain" description="Beta-xylosidase C-terminal Concanavalin A-like" evidence="7">
    <location>
        <begin position="396"/>
        <end position="478"/>
    </location>
</feature>
<dbReference type="AlphaFoldDB" id="A0A9X3F755"/>
<dbReference type="SUPFAM" id="SSF75005">
    <property type="entry name" value="Arabinanase/levansucrase/invertase"/>
    <property type="match status" value="1"/>
</dbReference>
<keyword evidence="9" id="KW-1185">Reference proteome</keyword>
<sequence length="519" mass="59625">MKKVCLLFITSLLLTFCAPPQKKQVVAYYKNPVIKGDFPDPSIIRVGDTYYAAGTSCDFAPNYPIYESKDLINWERIGSVFNIPPAWSSDDFWAPELYYKDGTFFVYYTTKRKDNRIACIGVATTKDIRKGFTDHGIIIEWGEEAIDAFIFQDDDKKLYITWKAYGLTQGRDIEILASELSDDGMHLVGEHFTLTDFKKGWHGAGDEGQCLIKRNGYYYMFYSVGGCCDNRCDYRVKVSRSKNLRTGWEQFPEPILQGGEVWRCTGHGTLVSTADKRYFYMYHSYNATDFEYIGRQGMLDEMFWNEETGWPYFKNGTASVSAPVPFPNTTQKIDTVFEDDFLTDKNLFFWARDINYQEPKIKVANGELTINPKRDGVSFLGLRPKTGNYDLSAEVISGDEWSGIGVYSNETNFLTLTVNKSKLVLDQLKNGEKQILAEEQINETGSVFLKYEAVNGRYFQFYWSDNGTDWVPVKVGDEYQVDGTYIAQWGYSPRVGFIVQGKEDSSFRFSELKINYNYK</sequence>
<dbReference type="SUPFAM" id="SSF49899">
    <property type="entry name" value="Concanavalin A-like lectins/glucanases"/>
    <property type="match status" value="1"/>
</dbReference>
<dbReference type="Proteomes" id="UP001145087">
    <property type="component" value="Unassembled WGS sequence"/>
</dbReference>
<organism evidence="8 9">
    <name type="scientific">Draconibacterium aestuarii</name>
    <dbReference type="NCBI Taxonomy" id="2998507"/>
    <lineage>
        <taxon>Bacteria</taxon>
        <taxon>Pseudomonadati</taxon>
        <taxon>Bacteroidota</taxon>
        <taxon>Bacteroidia</taxon>
        <taxon>Marinilabiliales</taxon>
        <taxon>Prolixibacteraceae</taxon>
        <taxon>Draconibacterium</taxon>
    </lineage>
</organism>
<dbReference type="Gene3D" id="2.60.120.200">
    <property type="match status" value="1"/>
</dbReference>
<evidence type="ECO:0000256" key="1">
    <source>
        <dbReference type="ARBA" id="ARBA00009865"/>
    </source>
</evidence>
<dbReference type="Pfam" id="PF04616">
    <property type="entry name" value="Glyco_hydro_43"/>
    <property type="match status" value="1"/>
</dbReference>
<dbReference type="InterPro" id="IPR051795">
    <property type="entry name" value="Glycosyl_Hydrlase_43"/>
</dbReference>
<feature type="active site" description="Proton donor" evidence="4">
    <location>
        <position position="207"/>
    </location>
</feature>
<gene>
    <name evidence="8" type="ORF">OU798_15665</name>
</gene>
<evidence type="ECO:0000256" key="2">
    <source>
        <dbReference type="ARBA" id="ARBA00022801"/>
    </source>
</evidence>
<dbReference type="PANTHER" id="PTHR42812:SF5">
    <property type="entry name" value="ENDO-ARABINASE"/>
    <property type="match status" value="1"/>
</dbReference>
<dbReference type="GO" id="GO:0004553">
    <property type="term" value="F:hydrolase activity, hydrolyzing O-glycosyl compounds"/>
    <property type="evidence" value="ECO:0007669"/>
    <property type="project" value="InterPro"/>
</dbReference>
<dbReference type="InterPro" id="IPR013320">
    <property type="entry name" value="ConA-like_dom_sf"/>
</dbReference>
<dbReference type="RefSeq" id="WP_343334120.1">
    <property type="nucleotide sequence ID" value="NZ_JAPOHD010000029.1"/>
</dbReference>
<evidence type="ECO:0000313" key="8">
    <source>
        <dbReference type="EMBL" id="MCY1721791.1"/>
    </source>
</evidence>
<evidence type="ECO:0000256" key="3">
    <source>
        <dbReference type="ARBA" id="ARBA00023295"/>
    </source>
</evidence>
<accession>A0A9X3F755</accession>
<keyword evidence="2 6" id="KW-0378">Hydrolase</keyword>
<dbReference type="GO" id="GO:0005975">
    <property type="term" value="P:carbohydrate metabolic process"/>
    <property type="evidence" value="ECO:0007669"/>
    <property type="project" value="InterPro"/>
</dbReference>
<proteinExistence type="inferred from homology"/>
<dbReference type="Pfam" id="PF17851">
    <property type="entry name" value="GH43_C2"/>
    <property type="match status" value="1"/>
</dbReference>
<keyword evidence="3 6" id="KW-0326">Glycosidase</keyword>
<dbReference type="InterPro" id="IPR023296">
    <property type="entry name" value="Glyco_hydro_beta-prop_sf"/>
</dbReference>
<dbReference type="PANTHER" id="PTHR42812">
    <property type="entry name" value="BETA-XYLOSIDASE"/>
    <property type="match status" value="1"/>
</dbReference>
<evidence type="ECO:0000256" key="4">
    <source>
        <dbReference type="PIRSR" id="PIRSR606710-1"/>
    </source>
</evidence>